<accession>A0A9F7R165</accession>
<comment type="catalytic activity">
    <reaction evidence="1">
        <text>S-ubiquitinyl-[E2 ubiquitin-conjugating enzyme]-L-cysteine + [acceptor protein]-L-lysine = [E2 ubiquitin-conjugating enzyme]-L-cysteine + N(6)-ubiquitinyl-[acceptor protein]-L-lysine.</text>
        <dbReference type="EC" id="2.3.2.27"/>
    </reaction>
</comment>
<dbReference type="GO" id="GO:0005737">
    <property type="term" value="C:cytoplasm"/>
    <property type="evidence" value="ECO:0007669"/>
    <property type="project" value="TreeGrafter"/>
</dbReference>
<gene>
    <name evidence="5" type="primary">LOC108261729</name>
</gene>
<keyword evidence="1" id="KW-0862">Zinc</keyword>
<dbReference type="PANTHER" id="PTHR21497">
    <property type="entry name" value="UBIQUITIN LIGASE E3 ALPHA-RELATED"/>
    <property type="match status" value="1"/>
</dbReference>
<keyword evidence="1" id="KW-0479">Metal-binding</keyword>
<feature type="signal peptide" evidence="2">
    <location>
        <begin position="1"/>
        <end position="18"/>
    </location>
</feature>
<dbReference type="Proteomes" id="UP000221080">
    <property type="component" value="Unplaced"/>
</dbReference>
<dbReference type="GO" id="GO:0071596">
    <property type="term" value="P:ubiquitin-dependent protein catabolic process via the N-end rule pathway"/>
    <property type="evidence" value="ECO:0007669"/>
    <property type="project" value="UniProtKB-UniRule"/>
</dbReference>
<evidence type="ECO:0000256" key="2">
    <source>
        <dbReference type="SAM" id="SignalP"/>
    </source>
</evidence>
<dbReference type="KEGG" id="ipu:108261729"/>
<organism evidence="4 5">
    <name type="scientific">Ictalurus punctatus</name>
    <name type="common">Channel catfish</name>
    <name type="synonym">Silurus punctatus</name>
    <dbReference type="NCBI Taxonomy" id="7998"/>
    <lineage>
        <taxon>Eukaryota</taxon>
        <taxon>Metazoa</taxon>
        <taxon>Chordata</taxon>
        <taxon>Craniata</taxon>
        <taxon>Vertebrata</taxon>
        <taxon>Euteleostomi</taxon>
        <taxon>Actinopterygii</taxon>
        <taxon>Neopterygii</taxon>
        <taxon>Teleostei</taxon>
        <taxon>Ostariophysi</taxon>
        <taxon>Siluriformes</taxon>
        <taxon>Ictaluridae</taxon>
        <taxon>Ictalurus</taxon>
    </lineage>
</organism>
<feature type="domain" description="E3 ubiquitin-protein ligase UBR1-like winged-helix" evidence="3">
    <location>
        <begin position="136"/>
        <end position="162"/>
    </location>
</feature>
<keyword evidence="1" id="KW-0863">Zinc-finger</keyword>
<proteinExistence type="inferred from homology"/>
<dbReference type="OrthoDB" id="26387at2759"/>
<name>A0A9F7R165_ICTPU</name>
<keyword evidence="1" id="KW-0808">Transferase</keyword>
<dbReference type="GO" id="GO:0000151">
    <property type="term" value="C:ubiquitin ligase complex"/>
    <property type="evidence" value="ECO:0007669"/>
    <property type="project" value="TreeGrafter"/>
</dbReference>
<dbReference type="PANTHER" id="PTHR21497:SF28">
    <property type="entry name" value="E3 UBIQUITIN-PROTEIN LIGASE UBR2"/>
    <property type="match status" value="1"/>
</dbReference>
<reference evidence="5" key="1">
    <citation type="submission" date="2025-08" db="UniProtKB">
        <authorList>
            <consortium name="RefSeq"/>
        </authorList>
    </citation>
    <scope>IDENTIFICATION</scope>
    <source>
        <tissue evidence="5">Blood</tissue>
    </source>
</reference>
<keyword evidence="2" id="KW-0732">Signal</keyword>
<dbReference type="AlphaFoldDB" id="A0A9F7R165"/>
<comment type="pathway">
    <text evidence="1">Protein modification; protein ubiquitination.</text>
</comment>
<sequence length="174" mass="19874">MVIEHPLCCLVLCAQVHAGMWTRNETLSNQVNSYHNVKCRLEMFDKDLMMLQEGASMMDPNHFLMIVLSRFELFHIVSSADCRIRYNIENTDKHVVQQNSTLIEEMLHLIIMIVGVSVLGERFTPGIGHVEDCDELKREIIHRLCIRPMAHSELVKALPENFILDTGRGSSAKA</sequence>
<feature type="chain" id="PRO_5039951954" description="E3 ubiquitin-protein ligase" evidence="2">
    <location>
        <begin position="19"/>
        <end position="174"/>
    </location>
</feature>
<comment type="function">
    <text evidence="1">Ubiquitin ligase protein which is a component of the N-end rule pathway. Recognizes and binds to proteins bearing specific N-terminal residues that are destabilizing according to the N-end rule, leading to their ubiquitination and subsequent degradation.</text>
</comment>
<comment type="similarity">
    <text evidence="1">Belongs to the E3 ubiquitin-protein ligase UBR1-like family.</text>
</comment>
<dbReference type="GO" id="GO:0008270">
    <property type="term" value="F:zinc ion binding"/>
    <property type="evidence" value="ECO:0007669"/>
    <property type="project" value="UniProtKB-UniRule"/>
</dbReference>
<dbReference type="InterPro" id="IPR055194">
    <property type="entry name" value="UBR1-like_WH"/>
</dbReference>
<dbReference type="EC" id="2.3.2.27" evidence="1"/>
<dbReference type="GO" id="GO:0016567">
    <property type="term" value="P:protein ubiquitination"/>
    <property type="evidence" value="ECO:0007669"/>
    <property type="project" value="UniProtKB-UniRule"/>
</dbReference>
<dbReference type="Pfam" id="PF22960">
    <property type="entry name" value="WHD_UBR1"/>
    <property type="match status" value="1"/>
</dbReference>
<protein>
    <recommendedName>
        <fullName evidence="1">E3 ubiquitin-protein ligase</fullName>
        <ecNumber evidence="1">2.3.2.27</ecNumber>
    </recommendedName>
</protein>
<keyword evidence="4" id="KW-1185">Reference proteome</keyword>
<dbReference type="GO" id="GO:0061630">
    <property type="term" value="F:ubiquitin protein ligase activity"/>
    <property type="evidence" value="ECO:0007669"/>
    <property type="project" value="UniProtKB-UniRule"/>
</dbReference>
<dbReference type="RefSeq" id="XP_053534414.1">
    <property type="nucleotide sequence ID" value="XM_053678439.1"/>
</dbReference>
<keyword evidence="1" id="KW-0833">Ubl conjugation pathway</keyword>
<evidence type="ECO:0000313" key="4">
    <source>
        <dbReference type="Proteomes" id="UP000221080"/>
    </source>
</evidence>
<evidence type="ECO:0000313" key="5">
    <source>
        <dbReference type="RefSeq" id="XP_053534414.1"/>
    </source>
</evidence>
<evidence type="ECO:0000256" key="1">
    <source>
        <dbReference type="RuleBase" id="RU366018"/>
    </source>
</evidence>
<evidence type="ECO:0000259" key="3">
    <source>
        <dbReference type="Pfam" id="PF22960"/>
    </source>
</evidence>
<dbReference type="InterPro" id="IPR039164">
    <property type="entry name" value="UBR1-like"/>
</dbReference>
<dbReference type="GeneID" id="108261729"/>